<feature type="region of interest" description="Disordered" evidence="1">
    <location>
        <begin position="844"/>
        <end position="901"/>
    </location>
</feature>
<evidence type="ECO:0000313" key="5">
    <source>
        <dbReference type="Proteomes" id="UP000298416"/>
    </source>
</evidence>
<reference evidence="4" key="1">
    <citation type="submission" date="2018-01" db="EMBL/GenBank/DDBJ databases">
        <authorList>
            <person name="Mao J.F."/>
        </authorList>
    </citation>
    <scope>NUCLEOTIDE SEQUENCE</scope>
    <source>
        <strain evidence="4">Huo1</strain>
        <tissue evidence="4">Leaf</tissue>
    </source>
</reference>
<feature type="compositionally biased region" description="Polar residues" evidence="1">
    <location>
        <begin position="283"/>
        <end position="293"/>
    </location>
</feature>
<feature type="region of interest" description="Disordered" evidence="1">
    <location>
        <begin position="267"/>
        <end position="307"/>
    </location>
</feature>
<feature type="compositionally biased region" description="Basic and acidic residues" evidence="1">
    <location>
        <begin position="119"/>
        <end position="132"/>
    </location>
</feature>
<dbReference type="AlphaFoldDB" id="A0A8X8YZJ8"/>
<feature type="region of interest" description="Disordered" evidence="1">
    <location>
        <begin position="119"/>
        <end position="159"/>
    </location>
</feature>
<feature type="compositionally biased region" description="Polar residues" evidence="1">
    <location>
        <begin position="865"/>
        <end position="879"/>
    </location>
</feature>
<evidence type="ECO:0000259" key="3">
    <source>
        <dbReference type="Pfam" id="PF06972"/>
    </source>
</evidence>
<feature type="region of interest" description="Disordered" evidence="1">
    <location>
        <begin position="655"/>
        <end position="678"/>
    </location>
</feature>
<keyword evidence="2" id="KW-0812">Transmembrane</keyword>
<keyword evidence="2" id="KW-0472">Membrane</keyword>
<evidence type="ECO:0000313" key="4">
    <source>
        <dbReference type="EMBL" id="KAG6385277.1"/>
    </source>
</evidence>
<sequence length="901" mass="96626">MSTSRGSAAGNGGGSQLIPAVARKVVLSLKEVVNFSDAEIYAVLKDCDMDPNEAVNRLVLQDLFGSSIAGSFWFSIMYLQICGSVILLVLCIPPFFLACPGMHTILCIDPFLEVKSKREKKKEGKDNHDSRPHGANNSARRSRNSADRRGASSAYSASATYNASESKPTYKKENGSASYKSNISSAAGVLVNNRSQLPSGLSDGSATETKGSSLGAADGKQSVATTASGYQSAWGGVPGQVSMADIVRMGKPHNKASHQHIQDVPATEPFPHLRSTSDHASKAYSSEVSTVQHAPSADEWPVEKPEWPVEKPAPTNVIPVPEHTVDAELYPEASGVSDGISQHYEEEEVQESEDDDIGKTGGNDLSSAPVPHRKAPENDLRGSSLFEKELYQNMASYQSEAPDYECHEGEEVGASVASVTENFQKLSVEKDDAGFPSEENAPLVVIPDHLQVEAADCSHLSFGSFVSKLNASYPSGGLTSVPVKSNLDEGHNEADTASAVHSDTRQSGYYVDNSLRDTSDRFHVNGQDGVIAGTYDEPSASQPEELKPESTEVAQGNQYPFQPVNPGYALDDTRRLNAAFNETSSQMHNLAQFSNVMQSYPNSLQSSLLTGNVHSARESDLQYSQFPVSHTMAAKYGNSISSVGASAISMSEALNTANSSPQPTAQSHSGANVAAMGPPLPQQHVAVHPYSQPTLPLGPFANMISYPFLPQSYTYMPSAFQQPFAGNSTYHQSLAALLPQYKSSVAVSSLPQSAAVPSGYSGLGNTATVPGNYQMNPPAAPSGAAINYEEVLAQYKESQLLPLQQQQQQNENQAMWLHGQGSRTVQAVPTNAYYNYQGQSQQSGVFRQAQQQSQNYGTPGYPNFYHSQAGISLDQQQNPRDGALGAPQGQPKQSQMWPNGY</sequence>
<dbReference type="EMBL" id="PNBA02000022">
    <property type="protein sequence ID" value="KAG6385277.1"/>
    <property type="molecule type" value="Genomic_DNA"/>
</dbReference>
<dbReference type="Proteomes" id="UP000298416">
    <property type="component" value="Unassembled WGS sequence"/>
</dbReference>
<gene>
    <name evidence="4" type="ORF">SASPL_154109</name>
</gene>
<feature type="compositionally biased region" description="Polar residues" evidence="1">
    <location>
        <begin position="890"/>
        <end position="901"/>
    </location>
</feature>
<proteinExistence type="predicted"/>
<feature type="region of interest" description="Disordered" evidence="1">
    <location>
        <begin position="344"/>
        <end position="382"/>
    </location>
</feature>
<name>A0A8X8YZJ8_SALSN</name>
<feature type="region of interest" description="Disordered" evidence="1">
    <location>
        <begin position="194"/>
        <end position="220"/>
    </location>
</feature>
<comment type="caution">
    <text evidence="4">The sequence shown here is derived from an EMBL/GenBank/DDBJ whole genome shotgun (WGS) entry which is preliminary data.</text>
</comment>
<dbReference type="Pfam" id="PF06972">
    <property type="entry name" value="GIP1_N"/>
    <property type="match status" value="1"/>
</dbReference>
<accession>A0A8X8YZJ8</accession>
<dbReference type="SUPFAM" id="SSF46934">
    <property type="entry name" value="UBA-like"/>
    <property type="match status" value="1"/>
</dbReference>
<feature type="transmembrane region" description="Helical" evidence="2">
    <location>
        <begin position="76"/>
        <end position="97"/>
    </location>
</feature>
<feature type="compositionally biased region" description="Acidic residues" evidence="1">
    <location>
        <begin position="345"/>
        <end position="356"/>
    </location>
</feature>
<dbReference type="PANTHER" id="PTHR46445">
    <property type="entry name" value="RNA POLYMERASE II DEGRADATION FACTOR-LIKE PROTEIN (DUF1296)"/>
    <property type="match status" value="1"/>
</dbReference>
<reference evidence="4" key="2">
    <citation type="submission" date="2020-08" db="EMBL/GenBank/DDBJ databases">
        <title>Plant Genome Project.</title>
        <authorList>
            <person name="Zhang R.-G."/>
        </authorList>
    </citation>
    <scope>NUCLEOTIDE SEQUENCE</scope>
    <source>
        <strain evidence="4">Huo1</strain>
        <tissue evidence="4">Leaf</tissue>
    </source>
</reference>
<keyword evidence="5" id="KW-1185">Reference proteome</keyword>
<protein>
    <recommendedName>
        <fullName evidence="3">GBF-interacting protein 1 N-terminal domain-containing protein</fullName>
    </recommendedName>
</protein>
<keyword evidence="2" id="KW-1133">Transmembrane helix</keyword>
<dbReference type="PANTHER" id="PTHR46445:SF3">
    <property type="entry name" value="RNA POLYMERASE II DEGRADATION FACTOR-LIKE PROTEIN (DUF1296)-RELATED"/>
    <property type="match status" value="1"/>
</dbReference>
<dbReference type="InterPro" id="IPR009060">
    <property type="entry name" value="UBA-like_sf"/>
</dbReference>
<feature type="domain" description="GBF-interacting protein 1 N-terminal" evidence="3">
    <location>
        <begin position="18"/>
        <end position="64"/>
    </location>
</feature>
<organism evidence="4">
    <name type="scientific">Salvia splendens</name>
    <name type="common">Scarlet sage</name>
    <dbReference type="NCBI Taxonomy" id="180675"/>
    <lineage>
        <taxon>Eukaryota</taxon>
        <taxon>Viridiplantae</taxon>
        <taxon>Streptophyta</taxon>
        <taxon>Embryophyta</taxon>
        <taxon>Tracheophyta</taxon>
        <taxon>Spermatophyta</taxon>
        <taxon>Magnoliopsida</taxon>
        <taxon>eudicotyledons</taxon>
        <taxon>Gunneridae</taxon>
        <taxon>Pentapetalae</taxon>
        <taxon>asterids</taxon>
        <taxon>lamiids</taxon>
        <taxon>Lamiales</taxon>
        <taxon>Lamiaceae</taxon>
        <taxon>Nepetoideae</taxon>
        <taxon>Mentheae</taxon>
        <taxon>Salviinae</taxon>
        <taxon>Salvia</taxon>
        <taxon>Salvia subgen. Calosphace</taxon>
        <taxon>core Calosphace</taxon>
    </lineage>
</organism>
<feature type="compositionally biased region" description="Polar residues" evidence="1">
    <location>
        <begin position="194"/>
        <end position="212"/>
    </location>
</feature>
<feature type="compositionally biased region" description="Polar residues" evidence="1">
    <location>
        <begin position="848"/>
        <end position="857"/>
    </location>
</feature>
<feature type="compositionally biased region" description="Polar residues" evidence="1">
    <location>
        <begin position="655"/>
        <end position="670"/>
    </location>
</feature>
<dbReference type="InterPro" id="IPR009719">
    <property type="entry name" value="GIP1_N"/>
</dbReference>
<evidence type="ECO:0000256" key="2">
    <source>
        <dbReference type="SAM" id="Phobius"/>
    </source>
</evidence>
<evidence type="ECO:0000256" key="1">
    <source>
        <dbReference type="SAM" id="MobiDB-lite"/>
    </source>
</evidence>